<organism evidence="1 2">
    <name type="scientific">Mucuna pruriens</name>
    <name type="common">Velvet bean</name>
    <name type="synonym">Dolichos pruriens</name>
    <dbReference type="NCBI Taxonomy" id="157652"/>
    <lineage>
        <taxon>Eukaryota</taxon>
        <taxon>Viridiplantae</taxon>
        <taxon>Streptophyta</taxon>
        <taxon>Embryophyta</taxon>
        <taxon>Tracheophyta</taxon>
        <taxon>Spermatophyta</taxon>
        <taxon>Magnoliopsida</taxon>
        <taxon>eudicotyledons</taxon>
        <taxon>Gunneridae</taxon>
        <taxon>Pentapetalae</taxon>
        <taxon>rosids</taxon>
        <taxon>fabids</taxon>
        <taxon>Fabales</taxon>
        <taxon>Fabaceae</taxon>
        <taxon>Papilionoideae</taxon>
        <taxon>50 kb inversion clade</taxon>
        <taxon>NPAAA clade</taxon>
        <taxon>indigoferoid/millettioid clade</taxon>
        <taxon>Phaseoleae</taxon>
        <taxon>Mucuna</taxon>
    </lineage>
</organism>
<accession>A0A371H072</accession>
<evidence type="ECO:0000313" key="2">
    <source>
        <dbReference type="Proteomes" id="UP000257109"/>
    </source>
</evidence>
<dbReference type="AlphaFoldDB" id="A0A371H072"/>
<protein>
    <submittedName>
        <fullName evidence="1">Uncharacterized protein</fullName>
    </submittedName>
</protein>
<keyword evidence="2" id="KW-1185">Reference proteome</keyword>
<gene>
    <name evidence="1" type="ORF">CR513_21165</name>
</gene>
<name>A0A371H072_MUCPR</name>
<reference evidence="1" key="1">
    <citation type="submission" date="2018-05" db="EMBL/GenBank/DDBJ databases">
        <title>Draft genome of Mucuna pruriens seed.</title>
        <authorList>
            <person name="Nnadi N.E."/>
            <person name="Vos R."/>
            <person name="Hasami M.H."/>
            <person name="Devisetty U.K."/>
            <person name="Aguiy J.C."/>
        </authorList>
    </citation>
    <scope>NUCLEOTIDE SEQUENCE [LARGE SCALE GENOMIC DNA]</scope>
    <source>
        <strain evidence="1">JCA_2017</strain>
    </source>
</reference>
<evidence type="ECO:0000313" key="1">
    <source>
        <dbReference type="EMBL" id="RDX96207.1"/>
    </source>
</evidence>
<dbReference type="EMBL" id="QJKJ01003946">
    <property type="protein sequence ID" value="RDX96207.1"/>
    <property type="molecule type" value="Genomic_DNA"/>
</dbReference>
<proteinExistence type="predicted"/>
<feature type="non-terminal residue" evidence="1">
    <location>
        <position position="1"/>
    </location>
</feature>
<sequence>MDIARPAFSNNAQFVEESNSPLEVATIQSQFPIKILTQLCMLRAQAERFVAEEKRTFDTGSSTSFTMVANFRTLALVVPVRLYFNFPNSFISNCVINFSFKVSFSISSTPVTIIPFTDTRRRVGLSHTSQNPYLLSSGGLKGGPSPPYYRLEYSGQVARNTNLGTLLELPTTTWRGRAEPPILTMAELSSSKEGYGTKNPPQWASPSASELDKWMKALNLLQNTNPYSKRTIR</sequence>
<dbReference type="Proteomes" id="UP000257109">
    <property type="component" value="Unassembled WGS sequence"/>
</dbReference>
<comment type="caution">
    <text evidence="1">The sequence shown here is derived from an EMBL/GenBank/DDBJ whole genome shotgun (WGS) entry which is preliminary data.</text>
</comment>